<dbReference type="Proteomes" id="UP000251205">
    <property type="component" value="Unassembled WGS sequence"/>
</dbReference>
<name>A0A329YHG2_RHITR</name>
<dbReference type="EMBL" id="QMKK01000021">
    <property type="protein sequence ID" value="RAX42643.1"/>
    <property type="molecule type" value="Genomic_DNA"/>
</dbReference>
<proteinExistence type="predicted"/>
<reference evidence="1 2" key="1">
    <citation type="submission" date="2018-06" db="EMBL/GenBank/DDBJ databases">
        <title>Whole Genome Sequence of an efficient microsymbiont, Rhizobium tropici.</title>
        <authorList>
            <person name="Srinivasan R."/>
            <person name="Singh H.V."/>
            <person name="Srivastava R."/>
            <person name="Kumari B."/>
            <person name="Radhakrishna A."/>
        </authorList>
    </citation>
    <scope>NUCLEOTIDE SEQUENCE [LARGE SCALE GENOMIC DNA]</scope>
    <source>
        <strain evidence="1 2">IGFRI Rhizo-19</strain>
    </source>
</reference>
<organism evidence="1 2">
    <name type="scientific">Rhizobium tropici</name>
    <dbReference type="NCBI Taxonomy" id="398"/>
    <lineage>
        <taxon>Bacteria</taxon>
        <taxon>Pseudomonadati</taxon>
        <taxon>Pseudomonadota</taxon>
        <taxon>Alphaproteobacteria</taxon>
        <taxon>Hyphomicrobiales</taxon>
        <taxon>Rhizobiaceae</taxon>
        <taxon>Rhizobium/Agrobacterium group</taxon>
        <taxon>Rhizobium</taxon>
    </lineage>
</organism>
<evidence type="ECO:0000313" key="2">
    <source>
        <dbReference type="Proteomes" id="UP000251205"/>
    </source>
</evidence>
<comment type="caution">
    <text evidence="1">The sequence shown here is derived from an EMBL/GenBank/DDBJ whole genome shotgun (WGS) entry which is preliminary data.</text>
</comment>
<gene>
    <name evidence="1" type="ORF">DQ393_04445</name>
</gene>
<evidence type="ECO:0000313" key="1">
    <source>
        <dbReference type="EMBL" id="RAX42643.1"/>
    </source>
</evidence>
<sequence>MPPDFGGIFVRLMKSFRLHLLTFLTFKTKCASAFTFRPPRERALRDNLYAREGQKRFYE</sequence>
<protein>
    <submittedName>
        <fullName evidence="1">Uncharacterized protein</fullName>
    </submittedName>
</protein>
<accession>A0A329YHG2</accession>
<dbReference type="AlphaFoldDB" id="A0A329YHG2"/>